<dbReference type="OrthoDB" id="1430630at2759"/>
<proteinExistence type="predicted"/>
<comment type="caution">
    <text evidence="1">The sequence shown here is derived from an EMBL/GenBank/DDBJ whole genome shotgun (WGS) entry which is preliminary data.</text>
</comment>
<reference evidence="1" key="1">
    <citation type="journal article" date="2023" name="Science">
        <title>Genome structures resolve the early diversification of teleost fishes.</title>
        <authorList>
            <person name="Parey E."/>
            <person name="Louis A."/>
            <person name="Montfort J."/>
            <person name="Bouchez O."/>
            <person name="Roques C."/>
            <person name="Iampietro C."/>
            <person name="Lluch J."/>
            <person name="Castinel A."/>
            <person name="Donnadieu C."/>
            <person name="Desvignes T."/>
            <person name="Floi Bucao C."/>
            <person name="Jouanno E."/>
            <person name="Wen M."/>
            <person name="Mejri S."/>
            <person name="Dirks R."/>
            <person name="Jansen H."/>
            <person name="Henkel C."/>
            <person name="Chen W.J."/>
            <person name="Zahm M."/>
            <person name="Cabau C."/>
            <person name="Klopp C."/>
            <person name="Thompson A.W."/>
            <person name="Robinson-Rechavi M."/>
            <person name="Braasch I."/>
            <person name="Lecointre G."/>
            <person name="Bobe J."/>
            <person name="Postlethwait J.H."/>
            <person name="Berthelot C."/>
            <person name="Roest Crollius H."/>
            <person name="Guiguen Y."/>
        </authorList>
    </citation>
    <scope>NUCLEOTIDE SEQUENCE</scope>
    <source>
        <strain evidence="1">WJC10195</strain>
    </source>
</reference>
<accession>A0A9Q1F2L7</accession>
<keyword evidence="2" id="KW-1185">Reference proteome</keyword>
<dbReference type="CDD" id="cd00303">
    <property type="entry name" value="retropepsin_like"/>
    <property type="match status" value="1"/>
</dbReference>
<organism evidence="1 2">
    <name type="scientific">Synaphobranchus kaupii</name>
    <name type="common">Kaup's arrowtooth eel</name>
    <dbReference type="NCBI Taxonomy" id="118154"/>
    <lineage>
        <taxon>Eukaryota</taxon>
        <taxon>Metazoa</taxon>
        <taxon>Chordata</taxon>
        <taxon>Craniata</taxon>
        <taxon>Vertebrata</taxon>
        <taxon>Euteleostomi</taxon>
        <taxon>Actinopterygii</taxon>
        <taxon>Neopterygii</taxon>
        <taxon>Teleostei</taxon>
        <taxon>Anguilliformes</taxon>
        <taxon>Synaphobranchidae</taxon>
        <taxon>Synaphobranchus</taxon>
    </lineage>
</organism>
<dbReference type="AlphaFoldDB" id="A0A9Q1F2L7"/>
<dbReference type="Proteomes" id="UP001152622">
    <property type="component" value="Chromosome 9"/>
</dbReference>
<sequence>MDSSAHGNLIDAEIASQLHLPSIPLQDPLEALAITGAPLIRITHVTPPVSLLLPGKEIVLYIIRSPQAPIVLGHLWIDWANNQVLQWSPYCLSHCLREAQVSAAPAEVQGREAADLSSVLPEYLDLKENTPSTTPRRPWSHIALDINKKAQAFNHPNKN</sequence>
<gene>
    <name evidence="1" type="ORF">SKAU_G00249630</name>
</gene>
<dbReference type="EMBL" id="JAINUF010000009">
    <property type="protein sequence ID" value="KAJ8349833.1"/>
    <property type="molecule type" value="Genomic_DNA"/>
</dbReference>
<evidence type="ECO:0000313" key="2">
    <source>
        <dbReference type="Proteomes" id="UP001152622"/>
    </source>
</evidence>
<name>A0A9Q1F2L7_SYNKA</name>
<protein>
    <submittedName>
        <fullName evidence="1">Uncharacterized protein</fullName>
    </submittedName>
</protein>
<evidence type="ECO:0000313" key="1">
    <source>
        <dbReference type="EMBL" id="KAJ8349833.1"/>
    </source>
</evidence>